<dbReference type="Proteomes" id="UP001597214">
    <property type="component" value="Unassembled WGS sequence"/>
</dbReference>
<keyword evidence="3" id="KW-1185">Reference proteome</keyword>
<evidence type="ECO:0000259" key="1">
    <source>
        <dbReference type="SMART" id="SM00873"/>
    </source>
</evidence>
<accession>A0ABW4LZN7</accession>
<evidence type="ECO:0000313" key="3">
    <source>
        <dbReference type="Proteomes" id="UP001597214"/>
    </source>
</evidence>
<proteinExistence type="predicted"/>
<dbReference type="PANTHER" id="PTHR39209:SF2">
    <property type="entry name" value="CYTOPLASMIC PROTEIN"/>
    <property type="match status" value="1"/>
</dbReference>
<gene>
    <name evidence="2" type="ORF">ACFSCX_24800</name>
</gene>
<feature type="domain" description="B3/B4 tRNA-binding" evidence="1">
    <location>
        <begin position="62"/>
        <end position="212"/>
    </location>
</feature>
<name>A0ABW4LZN7_9BACI</name>
<dbReference type="PANTHER" id="PTHR39209">
    <property type="match status" value="1"/>
</dbReference>
<dbReference type="EMBL" id="JBHUEM010000056">
    <property type="protein sequence ID" value="MFD1739708.1"/>
    <property type="molecule type" value="Genomic_DNA"/>
</dbReference>
<reference evidence="3" key="1">
    <citation type="journal article" date="2019" name="Int. J. Syst. Evol. Microbiol.">
        <title>The Global Catalogue of Microorganisms (GCM) 10K type strain sequencing project: providing services to taxonomists for standard genome sequencing and annotation.</title>
        <authorList>
            <consortium name="The Broad Institute Genomics Platform"/>
            <consortium name="The Broad Institute Genome Sequencing Center for Infectious Disease"/>
            <person name="Wu L."/>
            <person name="Ma J."/>
        </authorList>
    </citation>
    <scope>NUCLEOTIDE SEQUENCE [LARGE SCALE GENOMIC DNA]</scope>
    <source>
        <strain evidence="3">CCUG 49339</strain>
    </source>
</reference>
<dbReference type="InterPro" id="IPR005146">
    <property type="entry name" value="B3/B4_tRNA-bd"/>
</dbReference>
<comment type="caution">
    <text evidence="2">The sequence shown here is derived from an EMBL/GenBank/DDBJ whole genome shotgun (WGS) entry which is preliminary data.</text>
</comment>
<dbReference type="Pfam" id="PF03483">
    <property type="entry name" value="B3_4"/>
    <property type="match status" value="1"/>
</dbReference>
<organism evidence="2 3">
    <name type="scientific">Bacillus salitolerans</name>
    <dbReference type="NCBI Taxonomy" id="1437434"/>
    <lineage>
        <taxon>Bacteria</taxon>
        <taxon>Bacillati</taxon>
        <taxon>Bacillota</taxon>
        <taxon>Bacilli</taxon>
        <taxon>Bacillales</taxon>
        <taxon>Bacillaceae</taxon>
        <taxon>Bacillus</taxon>
    </lineage>
</organism>
<sequence>MYIELHKELTELVSGLKIGCIVYKDITISNSPQMIRGRLQLYQESIAFELDEKPLTQYKGITEWRSIFKQIGMDPSRYRPSHEALLRRIAKRQFVTSVNSAADINNFFSIQYGLPIGIYDFDKIVGNVTIRLGSENENYEGLNNRDIHVHNKLISSDQLGPFGSPFVDSKRTCVTEDTTNALQIIYLDPSMTNENAHELLNAIHHMFTQVNGGTADCFVKQ</sequence>
<protein>
    <submittedName>
        <fullName evidence="2">B3/4 domain-containing protein</fullName>
    </submittedName>
</protein>
<evidence type="ECO:0000313" key="2">
    <source>
        <dbReference type="EMBL" id="MFD1739708.1"/>
    </source>
</evidence>
<dbReference type="Gene3D" id="3.50.40.10">
    <property type="entry name" value="Phenylalanyl-trna Synthetase, Chain B, domain 3"/>
    <property type="match status" value="1"/>
</dbReference>
<dbReference type="RefSeq" id="WP_377930961.1">
    <property type="nucleotide sequence ID" value="NZ_JBHUEM010000056.1"/>
</dbReference>
<dbReference type="SMART" id="SM00873">
    <property type="entry name" value="B3_4"/>
    <property type="match status" value="1"/>
</dbReference>
<dbReference type="InterPro" id="IPR020825">
    <property type="entry name" value="Phe-tRNA_synthase-like_B3/B4"/>
</dbReference>
<dbReference type="SUPFAM" id="SSF56037">
    <property type="entry name" value="PheT/TilS domain"/>
    <property type="match status" value="1"/>
</dbReference>